<dbReference type="PROSITE" id="PS51371">
    <property type="entry name" value="CBS"/>
    <property type="match status" value="2"/>
</dbReference>
<evidence type="ECO:0000313" key="7">
    <source>
        <dbReference type="Proteomes" id="UP000002051"/>
    </source>
</evidence>
<dbReference type="InterPro" id="IPR000644">
    <property type="entry name" value="CBS_dom"/>
</dbReference>
<dbReference type="PANTHER" id="PTHR13780:SF124">
    <property type="entry name" value="OS01G0633400 PROTEIN"/>
    <property type="match status" value="1"/>
</dbReference>
<evidence type="ECO:0000256" key="2">
    <source>
        <dbReference type="ARBA" id="ARBA00023122"/>
    </source>
</evidence>
<dbReference type="Proteomes" id="UP000002051">
    <property type="component" value="Chromosome 3"/>
</dbReference>
<reference evidence="5 7" key="1">
    <citation type="journal article" date="2011" name="Nature">
        <title>The Medicago genome provides insight into the evolution of rhizobial symbioses.</title>
        <authorList>
            <person name="Young N.D."/>
            <person name="Debelle F."/>
            <person name="Oldroyd G.E."/>
            <person name="Geurts R."/>
            <person name="Cannon S.B."/>
            <person name="Udvardi M.K."/>
            <person name="Benedito V.A."/>
            <person name="Mayer K.F."/>
            <person name="Gouzy J."/>
            <person name="Schoof H."/>
            <person name="Van de Peer Y."/>
            <person name="Proost S."/>
            <person name="Cook D.R."/>
            <person name="Meyers B.C."/>
            <person name="Spannagl M."/>
            <person name="Cheung F."/>
            <person name="De Mita S."/>
            <person name="Krishnakumar V."/>
            <person name="Gundlach H."/>
            <person name="Zhou S."/>
            <person name="Mudge J."/>
            <person name="Bharti A.K."/>
            <person name="Murray J.D."/>
            <person name="Naoumkina M.A."/>
            <person name="Rosen B."/>
            <person name="Silverstein K.A."/>
            <person name="Tang H."/>
            <person name="Rombauts S."/>
            <person name="Zhao P.X."/>
            <person name="Zhou P."/>
            <person name="Barbe V."/>
            <person name="Bardou P."/>
            <person name="Bechner M."/>
            <person name="Bellec A."/>
            <person name="Berger A."/>
            <person name="Berges H."/>
            <person name="Bidwell S."/>
            <person name="Bisseling T."/>
            <person name="Choisne N."/>
            <person name="Couloux A."/>
            <person name="Denny R."/>
            <person name="Deshpande S."/>
            <person name="Dai X."/>
            <person name="Doyle J.J."/>
            <person name="Dudez A.M."/>
            <person name="Farmer A.D."/>
            <person name="Fouteau S."/>
            <person name="Franken C."/>
            <person name="Gibelin C."/>
            <person name="Gish J."/>
            <person name="Goldstein S."/>
            <person name="Gonzalez A.J."/>
            <person name="Green P.J."/>
            <person name="Hallab A."/>
            <person name="Hartog M."/>
            <person name="Hua A."/>
            <person name="Humphray S.J."/>
            <person name="Jeong D.H."/>
            <person name="Jing Y."/>
            <person name="Jocker A."/>
            <person name="Kenton S.M."/>
            <person name="Kim D.J."/>
            <person name="Klee K."/>
            <person name="Lai H."/>
            <person name="Lang C."/>
            <person name="Lin S."/>
            <person name="Macmil S.L."/>
            <person name="Magdelenat G."/>
            <person name="Matthews L."/>
            <person name="McCorrison J."/>
            <person name="Monaghan E.L."/>
            <person name="Mun J.H."/>
            <person name="Najar F.Z."/>
            <person name="Nicholson C."/>
            <person name="Noirot C."/>
            <person name="O'Bleness M."/>
            <person name="Paule C.R."/>
            <person name="Poulain J."/>
            <person name="Prion F."/>
            <person name="Qin B."/>
            <person name="Qu C."/>
            <person name="Retzel E.F."/>
            <person name="Riddle C."/>
            <person name="Sallet E."/>
            <person name="Samain S."/>
            <person name="Samson N."/>
            <person name="Sanders I."/>
            <person name="Saurat O."/>
            <person name="Scarpelli C."/>
            <person name="Schiex T."/>
            <person name="Segurens B."/>
            <person name="Severin A.J."/>
            <person name="Sherrier D.J."/>
            <person name="Shi R."/>
            <person name="Sims S."/>
            <person name="Singer S.R."/>
            <person name="Sinharoy S."/>
            <person name="Sterck L."/>
            <person name="Viollet A."/>
            <person name="Wang B.B."/>
            <person name="Wang K."/>
            <person name="Wang M."/>
            <person name="Wang X."/>
            <person name="Warfsmann J."/>
            <person name="Weissenbach J."/>
            <person name="White D.D."/>
            <person name="White J.D."/>
            <person name="Wiley G.B."/>
            <person name="Wincker P."/>
            <person name="Xing Y."/>
            <person name="Yang L."/>
            <person name="Yao Z."/>
            <person name="Ying F."/>
            <person name="Zhai J."/>
            <person name="Zhou L."/>
            <person name="Zuber A."/>
            <person name="Denarie J."/>
            <person name="Dixon R.A."/>
            <person name="May G.D."/>
            <person name="Schwartz D.C."/>
            <person name="Rogers J."/>
            <person name="Quetier F."/>
            <person name="Town C.D."/>
            <person name="Roe B.A."/>
        </authorList>
    </citation>
    <scope>NUCLEOTIDE SEQUENCE [LARGE SCALE GENOMIC DNA]</scope>
    <source>
        <strain evidence="5">A17</strain>
        <strain evidence="6 7">cv. Jemalong A17</strain>
    </source>
</reference>
<evidence type="ECO:0000259" key="4">
    <source>
        <dbReference type="PROSITE" id="PS51371"/>
    </source>
</evidence>
<keyword evidence="7" id="KW-1185">Reference proteome</keyword>
<dbReference type="HOGENOM" id="CLU_036145_3_0_1"/>
<dbReference type="PANTHER" id="PTHR13780">
    <property type="entry name" value="AMP-ACTIVATED PROTEIN KINASE, GAMMA REGULATORY SUBUNIT"/>
    <property type="match status" value="1"/>
</dbReference>
<dbReference type="OrthoDB" id="449052at2759"/>
<gene>
    <name evidence="6" type="primary">11428159</name>
    <name evidence="5" type="ordered locus">MTR_3g116850</name>
</gene>
<dbReference type="InterPro" id="IPR050511">
    <property type="entry name" value="AMPK_gamma/SDS23_families"/>
</dbReference>
<evidence type="ECO:0000313" key="6">
    <source>
        <dbReference type="EnsemblPlants" id="AES74193"/>
    </source>
</evidence>
<dbReference type="CDD" id="cd02205">
    <property type="entry name" value="CBS_pair_SF"/>
    <property type="match status" value="2"/>
</dbReference>
<dbReference type="AlphaFoldDB" id="G7J744"/>
<dbReference type="SUPFAM" id="SSF54631">
    <property type="entry name" value="CBS-domain pair"/>
    <property type="match status" value="2"/>
</dbReference>
<feature type="domain" description="CBS" evidence="4">
    <location>
        <begin position="155"/>
        <end position="212"/>
    </location>
</feature>
<keyword evidence="1" id="KW-0677">Repeat</keyword>
<dbReference type="OMA" id="VEHGQMI"/>
<dbReference type="Pfam" id="PF00571">
    <property type="entry name" value="CBS"/>
    <property type="match status" value="2"/>
</dbReference>
<reference evidence="6" key="3">
    <citation type="submission" date="2015-04" db="UniProtKB">
        <authorList>
            <consortium name="EnsemblPlants"/>
        </authorList>
    </citation>
    <scope>IDENTIFICATION</scope>
    <source>
        <strain evidence="6">cv. Jemalong A17</strain>
    </source>
</reference>
<dbReference type="SMART" id="SM00116">
    <property type="entry name" value="CBS"/>
    <property type="match status" value="3"/>
</dbReference>
<dbReference type="EMBL" id="CM001219">
    <property type="protein sequence ID" value="AES74193.1"/>
    <property type="molecule type" value="Genomic_DNA"/>
</dbReference>
<name>G7J744_MEDTR</name>
<dbReference type="EnsemblPlants" id="AES74193">
    <property type="protein sequence ID" value="AES74193"/>
    <property type="gene ID" value="MTR_3g116850"/>
</dbReference>
<evidence type="ECO:0000313" key="5">
    <source>
        <dbReference type="EMBL" id="AES74193.1"/>
    </source>
</evidence>
<dbReference type="Gene3D" id="3.10.580.10">
    <property type="entry name" value="CBS-domain"/>
    <property type="match status" value="2"/>
</dbReference>
<feature type="domain" description="CBS" evidence="4">
    <location>
        <begin position="332"/>
        <end position="392"/>
    </location>
</feature>
<organism evidence="5 7">
    <name type="scientific">Medicago truncatula</name>
    <name type="common">Barrel medic</name>
    <name type="synonym">Medicago tribuloides</name>
    <dbReference type="NCBI Taxonomy" id="3880"/>
    <lineage>
        <taxon>Eukaryota</taxon>
        <taxon>Viridiplantae</taxon>
        <taxon>Streptophyta</taxon>
        <taxon>Embryophyta</taxon>
        <taxon>Tracheophyta</taxon>
        <taxon>Spermatophyta</taxon>
        <taxon>Magnoliopsida</taxon>
        <taxon>eudicotyledons</taxon>
        <taxon>Gunneridae</taxon>
        <taxon>Pentapetalae</taxon>
        <taxon>rosids</taxon>
        <taxon>fabids</taxon>
        <taxon>Fabales</taxon>
        <taxon>Fabaceae</taxon>
        <taxon>Papilionoideae</taxon>
        <taxon>50 kb inversion clade</taxon>
        <taxon>NPAAA clade</taxon>
        <taxon>Hologalegina</taxon>
        <taxon>IRL clade</taxon>
        <taxon>Trifolieae</taxon>
        <taxon>Medicago</taxon>
    </lineage>
</organism>
<dbReference type="KEGG" id="mtr:11428159"/>
<sequence length="419" mass="47080">MQSRKIVNDGLVAEKKEDNNDQNVHVDSATALQQFLDHIPISSISGINNSHVLEIKSGGTIRDAIHMLYEKDTFGAVIVDVLNTETSSIRFSDRYIGFISFPNMVLWSLEECEKIREDAADNHIKDIENQGLFSILDRIPQIGQTKVGELAKSFLWEPFFPVRLNDTILHALLLLSKHRLQVLPVMQQLDAALIGFVTQNALVQLLLQSSELEWFNNVADKNLSDFRFEGQEHLSCVFGDQTVADALKLLWQNQTCAVAVVDRQTKKLIGNVRNSDIYNLVKNDDLLRNRKILTVEEFVHTKTDKTDAEPTIKHDHGTNHTAGSLHLKNSFTSRMDSPVTNRANQTLKQVMEHMTQTNSSFSFLINDNEQVTGVITVRDVILQFAPPCVNSSIGGGGFFELALEQSGCRINNGTIIRNR</sequence>
<accession>G7J744</accession>
<protein>
    <submittedName>
        <fullName evidence="5">SNF1-related kinase regulatory subunit gamma 1</fullName>
    </submittedName>
</protein>
<proteinExistence type="predicted"/>
<evidence type="ECO:0000256" key="1">
    <source>
        <dbReference type="ARBA" id="ARBA00022737"/>
    </source>
</evidence>
<dbReference type="PaxDb" id="3880-AES74193"/>
<evidence type="ECO:0000256" key="3">
    <source>
        <dbReference type="PROSITE-ProRule" id="PRU00703"/>
    </source>
</evidence>
<reference evidence="5 7" key="2">
    <citation type="journal article" date="2014" name="BMC Genomics">
        <title>An improved genome release (version Mt4.0) for the model legume Medicago truncatula.</title>
        <authorList>
            <person name="Tang H."/>
            <person name="Krishnakumar V."/>
            <person name="Bidwell S."/>
            <person name="Rosen B."/>
            <person name="Chan A."/>
            <person name="Zhou S."/>
            <person name="Gentzbittel L."/>
            <person name="Childs K.L."/>
            <person name="Yandell M."/>
            <person name="Gundlach H."/>
            <person name="Mayer K.F."/>
            <person name="Schwartz D.C."/>
            <person name="Town C.D."/>
        </authorList>
    </citation>
    <scope>GENOME REANNOTATION</scope>
    <source>
        <strain evidence="5">A17</strain>
        <strain evidence="6 7">cv. Jemalong A17</strain>
    </source>
</reference>
<dbReference type="eggNOG" id="KOG1764">
    <property type="taxonomic scope" value="Eukaryota"/>
</dbReference>
<dbReference type="STRING" id="3880.G7J744"/>
<dbReference type="InterPro" id="IPR046342">
    <property type="entry name" value="CBS_dom_sf"/>
</dbReference>
<keyword evidence="2 3" id="KW-0129">CBS domain</keyword>